<dbReference type="PROSITE" id="PS51257">
    <property type="entry name" value="PROKAR_LIPOPROTEIN"/>
    <property type="match status" value="1"/>
</dbReference>
<feature type="signal peptide" evidence="8">
    <location>
        <begin position="1"/>
        <end position="19"/>
    </location>
</feature>
<evidence type="ECO:0000313" key="10">
    <source>
        <dbReference type="EMBL" id="PIE32667.1"/>
    </source>
</evidence>
<reference evidence="10 11" key="1">
    <citation type="submission" date="2017-10" db="EMBL/GenBank/DDBJ databases">
        <title>Novel microbial diversity and functional potential in the marine mammal oral microbiome.</title>
        <authorList>
            <person name="Dudek N.K."/>
            <person name="Sun C.L."/>
            <person name="Burstein D."/>
            <person name="Kantor R.S."/>
            <person name="Aliaga Goltsman D.S."/>
            <person name="Bik E.M."/>
            <person name="Thomas B.C."/>
            <person name="Banfield J.F."/>
            <person name="Relman D.A."/>
        </authorList>
    </citation>
    <scope>NUCLEOTIDE SEQUENCE [LARGE SCALE GENOMIC DNA]</scope>
    <source>
        <strain evidence="10">DOLJORAL78_61_10</strain>
    </source>
</reference>
<sequence length="383" mass="39682">MIQRKRLLAAGIAASLVFAACGSSSDDKSGDDTASEAAGADSSASESEGSESEGQEAPSSDVTVGLTFDIGGRGDQSFNDSAAAGIERAAAELGITFNEAEPNADGSNRAELLQLQADQHDLVLAIGFLFEADVVATAAENPDVKFAVVDSAMLDFDNGGVPYADNVQGLTFAENEGSFLVGVAAALNSKTNTVGFIGGVGGFGLIERFEAGFTAGVKAVNPDITVIPQYITQAPDFEGFFAADRAKEIALGMYDQGADVIYHAAGGSGAGLFEAAKERSEASGTKVWAIGVDSDQYLTSSEDVRDYILTSMLKRVDVAVFEATKAQTEGNFTPGNIVYDLAAEGVGYATTGDFLTQDVIDTMEDYKAKIIAGEIEVPMAPEG</sequence>
<dbReference type="Proteomes" id="UP000230914">
    <property type="component" value="Unassembled WGS sequence"/>
</dbReference>
<dbReference type="AlphaFoldDB" id="A0A2G6KAG8"/>
<dbReference type="InterPro" id="IPR003760">
    <property type="entry name" value="PnrA-like"/>
</dbReference>
<evidence type="ECO:0000313" key="11">
    <source>
        <dbReference type="Proteomes" id="UP000230914"/>
    </source>
</evidence>
<evidence type="ECO:0000256" key="4">
    <source>
        <dbReference type="ARBA" id="ARBA00022729"/>
    </source>
</evidence>
<comment type="subcellular location">
    <subcellularLocation>
        <location evidence="1">Cell membrane</location>
        <topology evidence="1">Lipid-anchor</topology>
    </subcellularLocation>
</comment>
<keyword evidence="6" id="KW-0449">Lipoprotein</keyword>
<keyword evidence="4 8" id="KW-0732">Signal</keyword>
<proteinExistence type="inferred from homology"/>
<dbReference type="InterPro" id="IPR050957">
    <property type="entry name" value="BMP_lipoprotein"/>
</dbReference>
<feature type="domain" description="ABC transporter substrate-binding protein PnrA-like" evidence="9">
    <location>
        <begin position="67"/>
        <end position="378"/>
    </location>
</feature>
<feature type="region of interest" description="Disordered" evidence="7">
    <location>
        <begin position="22"/>
        <end position="66"/>
    </location>
</feature>
<evidence type="ECO:0000256" key="3">
    <source>
        <dbReference type="ARBA" id="ARBA00022475"/>
    </source>
</evidence>
<organism evidence="10 11">
    <name type="scientific">Ilumatobacter coccineus</name>
    <dbReference type="NCBI Taxonomy" id="467094"/>
    <lineage>
        <taxon>Bacteria</taxon>
        <taxon>Bacillati</taxon>
        <taxon>Actinomycetota</taxon>
        <taxon>Acidimicrobiia</taxon>
        <taxon>Acidimicrobiales</taxon>
        <taxon>Ilumatobacteraceae</taxon>
        <taxon>Ilumatobacter</taxon>
    </lineage>
</organism>
<feature type="compositionally biased region" description="Low complexity" evidence="7">
    <location>
        <begin position="35"/>
        <end position="47"/>
    </location>
</feature>
<keyword evidence="5" id="KW-0472">Membrane</keyword>
<evidence type="ECO:0000256" key="2">
    <source>
        <dbReference type="ARBA" id="ARBA00008610"/>
    </source>
</evidence>
<accession>A0A2G6KAG8</accession>
<evidence type="ECO:0000256" key="8">
    <source>
        <dbReference type="SAM" id="SignalP"/>
    </source>
</evidence>
<evidence type="ECO:0000256" key="5">
    <source>
        <dbReference type="ARBA" id="ARBA00023136"/>
    </source>
</evidence>
<dbReference type="CDD" id="cd06354">
    <property type="entry name" value="PBP1_PrnA-like"/>
    <property type="match status" value="1"/>
</dbReference>
<evidence type="ECO:0000256" key="7">
    <source>
        <dbReference type="SAM" id="MobiDB-lite"/>
    </source>
</evidence>
<dbReference type="InterPro" id="IPR028082">
    <property type="entry name" value="Peripla_BP_I"/>
</dbReference>
<dbReference type="EMBL" id="PDSL01000044">
    <property type="protein sequence ID" value="PIE32667.1"/>
    <property type="molecule type" value="Genomic_DNA"/>
</dbReference>
<dbReference type="PANTHER" id="PTHR34296">
    <property type="entry name" value="TRANSCRIPTIONAL ACTIVATOR PROTEIN MED"/>
    <property type="match status" value="1"/>
</dbReference>
<comment type="similarity">
    <text evidence="2">Belongs to the BMP lipoprotein family.</text>
</comment>
<evidence type="ECO:0000259" key="9">
    <source>
        <dbReference type="Pfam" id="PF02608"/>
    </source>
</evidence>
<gene>
    <name evidence="10" type="ORF">CSA55_03105</name>
</gene>
<dbReference type="Pfam" id="PF02608">
    <property type="entry name" value="Bmp"/>
    <property type="match status" value="1"/>
</dbReference>
<name>A0A2G6KAG8_9ACTN</name>
<comment type="caution">
    <text evidence="10">The sequence shown here is derived from an EMBL/GenBank/DDBJ whole genome shotgun (WGS) entry which is preliminary data.</text>
</comment>
<keyword evidence="3" id="KW-1003">Cell membrane</keyword>
<dbReference type="Gene3D" id="3.40.50.2300">
    <property type="match status" value="2"/>
</dbReference>
<dbReference type="PANTHER" id="PTHR34296:SF2">
    <property type="entry name" value="ABC TRANSPORTER GUANOSINE-BINDING PROTEIN NUPN"/>
    <property type="match status" value="1"/>
</dbReference>
<protein>
    <submittedName>
        <fullName evidence="10">BMP family ABC transporter substrate-binding protein</fullName>
    </submittedName>
</protein>
<dbReference type="SUPFAM" id="SSF53822">
    <property type="entry name" value="Periplasmic binding protein-like I"/>
    <property type="match status" value="1"/>
</dbReference>
<evidence type="ECO:0000256" key="6">
    <source>
        <dbReference type="ARBA" id="ARBA00023288"/>
    </source>
</evidence>
<dbReference type="GO" id="GO:0005886">
    <property type="term" value="C:plasma membrane"/>
    <property type="evidence" value="ECO:0007669"/>
    <property type="project" value="UniProtKB-SubCell"/>
</dbReference>
<feature type="chain" id="PRO_5038500198" evidence="8">
    <location>
        <begin position="20"/>
        <end position="383"/>
    </location>
</feature>
<evidence type="ECO:0000256" key="1">
    <source>
        <dbReference type="ARBA" id="ARBA00004193"/>
    </source>
</evidence>